<dbReference type="CDD" id="cd03205">
    <property type="entry name" value="GST_C_6"/>
    <property type="match status" value="1"/>
</dbReference>
<dbReference type="EMBL" id="CP012673">
    <property type="protein sequence ID" value="AUX41607.1"/>
    <property type="molecule type" value="Genomic_DNA"/>
</dbReference>
<dbReference type="RefSeq" id="WP_104980039.1">
    <property type="nucleotide sequence ID" value="NZ_CP012673.1"/>
</dbReference>
<dbReference type="AlphaFoldDB" id="A0A2L0EQM1"/>
<sequence length="209" mass="22580">MILIGQYDSPFVRRVAVALQHYGLAYEHRPWSVWADADAIAKVNPLRRVPVLVMDDGEALVESAAILDALDDVVGPERALLPRSGEARRAGLRICALATGMADKAVSLLYEHVLRSGDRRSPVWVERCTAQISDALDVLERERAARGGDHLLGAFSHADIALGCALRFLGEAHPSLVDASRRPALAAHSARCEAMPVFAAVVQPLHVAV</sequence>
<dbReference type="Gene3D" id="3.40.30.10">
    <property type="entry name" value="Glutaredoxin"/>
    <property type="match status" value="1"/>
</dbReference>
<evidence type="ECO:0000313" key="2">
    <source>
        <dbReference type="EMBL" id="AUX41607.1"/>
    </source>
</evidence>
<evidence type="ECO:0000313" key="3">
    <source>
        <dbReference type="Proteomes" id="UP000238348"/>
    </source>
</evidence>
<dbReference type="InterPro" id="IPR036282">
    <property type="entry name" value="Glutathione-S-Trfase_C_sf"/>
</dbReference>
<dbReference type="PANTHER" id="PTHR44051:SF8">
    <property type="entry name" value="GLUTATHIONE S-TRANSFERASE GSTA"/>
    <property type="match status" value="1"/>
</dbReference>
<dbReference type="PROSITE" id="PS50404">
    <property type="entry name" value="GST_NTER"/>
    <property type="match status" value="1"/>
</dbReference>
<dbReference type="PANTHER" id="PTHR44051">
    <property type="entry name" value="GLUTATHIONE S-TRANSFERASE-RELATED"/>
    <property type="match status" value="1"/>
</dbReference>
<protein>
    <submittedName>
        <fullName evidence="2">Glutathione S-transferase</fullName>
    </submittedName>
</protein>
<keyword evidence="2" id="KW-0808">Transferase</keyword>
<dbReference type="Pfam" id="PF13417">
    <property type="entry name" value="GST_N_3"/>
    <property type="match status" value="1"/>
</dbReference>
<dbReference type="OrthoDB" id="9795329at2"/>
<proteinExistence type="predicted"/>
<feature type="domain" description="GST N-terminal" evidence="1">
    <location>
        <begin position="1"/>
        <end position="78"/>
    </location>
</feature>
<dbReference type="SFLD" id="SFLDS00019">
    <property type="entry name" value="Glutathione_Transferase_(cytos"/>
    <property type="match status" value="1"/>
</dbReference>
<dbReference type="GO" id="GO:0016740">
    <property type="term" value="F:transferase activity"/>
    <property type="evidence" value="ECO:0007669"/>
    <property type="project" value="UniProtKB-KW"/>
</dbReference>
<reference evidence="2 3" key="1">
    <citation type="submission" date="2015-09" db="EMBL/GenBank/DDBJ databases">
        <title>Sorangium comparison.</title>
        <authorList>
            <person name="Zaburannyi N."/>
            <person name="Bunk B."/>
            <person name="Overmann J."/>
            <person name="Mueller R."/>
        </authorList>
    </citation>
    <scope>NUCLEOTIDE SEQUENCE [LARGE SCALE GENOMIC DNA]</scope>
    <source>
        <strain evidence="2 3">So ce26</strain>
    </source>
</reference>
<gene>
    <name evidence="2" type="primary">gst</name>
    <name evidence="2" type="ORF">SOCE26_030280</name>
</gene>
<dbReference type="Gene3D" id="1.20.1050.10">
    <property type="match status" value="1"/>
</dbReference>
<dbReference type="Pfam" id="PF13410">
    <property type="entry name" value="GST_C_2"/>
    <property type="match status" value="1"/>
</dbReference>
<dbReference type="SUPFAM" id="SSF52833">
    <property type="entry name" value="Thioredoxin-like"/>
    <property type="match status" value="1"/>
</dbReference>
<name>A0A2L0EQM1_SORCE</name>
<organism evidence="2 3">
    <name type="scientific">Sorangium cellulosum</name>
    <name type="common">Polyangium cellulosum</name>
    <dbReference type="NCBI Taxonomy" id="56"/>
    <lineage>
        <taxon>Bacteria</taxon>
        <taxon>Pseudomonadati</taxon>
        <taxon>Myxococcota</taxon>
        <taxon>Polyangia</taxon>
        <taxon>Polyangiales</taxon>
        <taxon>Polyangiaceae</taxon>
        <taxon>Sorangium</taxon>
    </lineage>
</organism>
<accession>A0A2L0EQM1</accession>
<dbReference type="InterPro" id="IPR004045">
    <property type="entry name" value="Glutathione_S-Trfase_N"/>
</dbReference>
<dbReference type="InterPro" id="IPR040079">
    <property type="entry name" value="Glutathione_S-Trfase"/>
</dbReference>
<dbReference type="SUPFAM" id="SSF47616">
    <property type="entry name" value="GST C-terminal domain-like"/>
    <property type="match status" value="1"/>
</dbReference>
<dbReference type="Proteomes" id="UP000238348">
    <property type="component" value="Chromosome"/>
</dbReference>
<evidence type="ECO:0000259" key="1">
    <source>
        <dbReference type="PROSITE" id="PS50404"/>
    </source>
</evidence>
<dbReference type="InterPro" id="IPR036249">
    <property type="entry name" value="Thioredoxin-like_sf"/>
</dbReference>